<evidence type="ECO:0000313" key="2">
    <source>
        <dbReference type="EMBL" id="MDR8433273.1"/>
    </source>
</evidence>
<feature type="domain" description="ATPase AAA-type core" evidence="1">
    <location>
        <begin position="53"/>
        <end position="130"/>
    </location>
</feature>
<dbReference type="Pfam" id="PF13304">
    <property type="entry name" value="AAA_21"/>
    <property type="match status" value="1"/>
</dbReference>
<reference evidence="2" key="1">
    <citation type="submission" date="2019-07" db="EMBL/GenBank/DDBJ databases">
        <title>Biological characteristics of mucoid Acinetobacter baumannii from a general hospital in China.</title>
        <authorList>
            <person name="Hua X."/>
            <person name="Yu Y."/>
        </authorList>
    </citation>
    <scope>NUCLEOTIDE SEQUENCE</scope>
    <source>
        <strain evidence="2">N8</strain>
    </source>
</reference>
<proteinExistence type="predicted"/>
<gene>
    <name evidence="2" type="ORF">FPK63_19730</name>
</gene>
<organism evidence="2">
    <name type="scientific">Acinetobacter baumannii</name>
    <dbReference type="NCBI Taxonomy" id="470"/>
    <lineage>
        <taxon>Bacteria</taxon>
        <taxon>Pseudomonadati</taxon>
        <taxon>Pseudomonadota</taxon>
        <taxon>Gammaproteobacteria</taxon>
        <taxon>Moraxellales</taxon>
        <taxon>Moraxellaceae</taxon>
        <taxon>Acinetobacter</taxon>
        <taxon>Acinetobacter calcoaceticus/baumannii complex</taxon>
    </lineage>
</organism>
<accession>A0ABD5DSW4</accession>
<protein>
    <submittedName>
        <fullName evidence="2">AAA family ATPase</fullName>
    </submittedName>
</protein>
<comment type="caution">
    <text evidence="2">The sequence shown here is derived from an EMBL/GenBank/DDBJ whole genome shotgun (WGS) entry which is preliminary data.</text>
</comment>
<name>A0ABD5DSW4_ACIBA</name>
<dbReference type="EMBL" id="VMAF01000191">
    <property type="protein sequence ID" value="MDR8433273.1"/>
    <property type="molecule type" value="Genomic_DNA"/>
</dbReference>
<evidence type="ECO:0000259" key="1">
    <source>
        <dbReference type="Pfam" id="PF13304"/>
    </source>
</evidence>
<dbReference type="AlphaFoldDB" id="A0ABD5DSW4"/>
<dbReference type="InterPro" id="IPR003959">
    <property type="entry name" value="ATPase_AAA_core"/>
</dbReference>
<sequence>MLVNFSCENILSFKNEVSFSMLASQKKKDNILTNNFFMAGKEQQEPILETSLIFGANGSGKTNFIATLAYLKRIALNQNPENKFIAPFRLNNDSKKTPSELEIEFYAKNNIKYRYGISIFKGEIIEEWLYYTP</sequence>
<feature type="non-terminal residue" evidence="2">
    <location>
        <position position="133"/>
    </location>
</feature>